<sequence>MFYDQIVEVSYRIGSKIPLTPSKIAAPTHKIVFCIVFFYPRKIYRVIWVD</sequence>
<evidence type="ECO:0000313" key="1">
    <source>
        <dbReference type="EMBL" id="CAK5056973.1"/>
    </source>
</evidence>
<gene>
    <name evidence="1" type="ORF">MENTE1834_LOCUS15060</name>
</gene>
<proteinExistence type="predicted"/>
<name>A0ACB0YQ09_MELEN</name>
<keyword evidence="2" id="KW-1185">Reference proteome</keyword>
<reference evidence="1" key="1">
    <citation type="submission" date="2023-11" db="EMBL/GenBank/DDBJ databases">
        <authorList>
            <person name="Poullet M."/>
        </authorList>
    </citation>
    <scope>NUCLEOTIDE SEQUENCE</scope>
    <source>
        <strain evidence="1">E1834</strain>
    </source>
</reference>
<comment type="caution">
    <text evidence="1">The sequence shown here is derived from an EMBL/GenBank/DDBJ whole genome shotgun (WGS) entry which is preliminary data.</text>
</comment>
<accession>A0ACB0YQ09</accession>
<organism evidence="1 2">
    <name type="scientific">Meloidogyne enterolobii</name>
    <name type="common">Root-knot nematode worm</name>
    <name type="synonym">Meloidogyne mayaguensis</name>
    <dbReference type="NCBI Taxonomy" id="390850"/>
    <lineage>
        <taxon>Eukaryota</taxon>
        <taxon>Metazoa</taxon>
        <taxon>Ecdysozoa</taxon>
        <taxon>Nematoda</taxon>
        <taxon>Chromadorea</taxon>
        <taxon>Rhabditida</taxon>
        <taxon>Tylenchina</taxon>
        <taxon>Tylenchomorpha</taxon>
        <taxon>Tylenchoidea</taxon>
        <taxon>Meloidogynidae</taxon>
        <taxon>Meloidogyninae</taxon>
        <taxon>Meloidogyne</taxon>
    </lineage>
</organism>
<protein>
    <submittedName>
        <fullName evidence="1">Uncharacterized protein</fullName>
    </submittedName>
</protein>
<dbReference type="EMBL" id="CAVMJV010000016">
    <property type="protein sequence ID" value="CAK5056973.1"/>
    <property type="molecule type" value="Genomic_DNA"/>
</dbReference>
<evidence type="ECO:0000313" key="2">
    <source>
        <dbReference type="Proteomes" id="UP001497535"/>
    </source>
</evidence>
<dbReference type="Proteomes" id="UP001497535">
    <property type="component" value="Unassembled WGS sequence"/>
</dbReference>